<dbReference type="AlphaFoldDB" id="A0AAN1J4H0"/>
<dbReference type="EMBL" id="CP026105">
    <property type="protein sequence ID" value="AUT67153.1"/>
    <property type="molecule type" value="Genomic_DNA"/>
</dbReference>
<dbReference type="Proteomes" id="UP000236649">
    <property type="component" value="Chromosome 1"/>
</dbReference>
<dbReference type="RefSeq" id="WP_090834952.1">
    <property type="nucleotide sequence ID" value="NZ_CADFGJ010000002.1"/>
</dbReference>
<dbReference type="GeneID" id="55527002"/>
<organism evidence="1 2">
    <name type="scientific">Paraburkholderia hospita</name>
    <dbReference type="NCBI Taxonomy" id="169430"/>
    <lineage>
        <taxon>Bacteria</taxon>
        <taxon>Pseudomonadati</taxon>
        <taxon>Pseudomonadota</taxon>
        <taxon>Betaproteobacteria</taxon>
        <taxon>Burkholderiales</taxon>
        <taxon>Burkholderiaceae</taxon>
        <taxon>Paraburkholderia</taxon>
    </lineage>
</organism>
<evidence type="ECO:0000313" key="2">
    <source>
        <dbReference type="Proteomes" id="UP000236649"/>
    </source>
</evidence>
<proteinExistence type="predicted"/>
<gene>
    <name evidence="1" type="ORF">C2L64_01435</name>
</gene>
<sequence length="271" mass="30682">MSEYFEKFNRIINHANSFTRSCDPFREEIQLREKRRPSDTITHDALFEKLCKVVAYSQGAKSKSVDGILDNQLKHAVAGYQIVEAAKLNPLDVVEDHWERIKGIRKKTKIFHMIQMARNIVGTRTKEGIGNFLADSGLPDAIKSEADIDTFWSAFHVLRARLIERDFPFVKEQTSLLHLLMEFGFDCAKPDSAVLKAALRMGLISSIPAKTGRKAERACEDVVRKIQHYALARCMRPPVVDWYLLLEGGQTGALEKVKKTGYAPLYQKSGA</sequence>
<accession>A0AAN1J4H0</accession>
<reference evidence="1 2" key="1">
    <citation type="submission" date="2018-01" db="EMBL/GenBank/DDBJ databases">
        <title>Species boundaries and ecological features among Paraburkholderia terrae DSMZ17804T, P. hospita DSMZ17164T and P. caribensis DSMZ13236T.</title>
        <authorList>
            <person name="Pratama A.A."/>
        </authorList>
    </citation>
    <scope>NUCLEOTIDE SEQUENCE [LARGE SCALE GENOMIC DNA]</scope>
    <source>
        <strain evidence="1 2">DSM 17164</strain>
    </source>
</reference>
<dbReference type="KEGG" id="phs:C2L64_01435"/>
<name>A0AAN1J4H0_9BURK</name>
<protein>
    <submittedName>
        <fullName evidence="1">Uncharacterized protein</fullName>
    </submittedName>
</protein>
<evidence type="ECO:0000313" key="1">
    <source>
        <dbReference type="EMBL" id="AUT67153.1"/>
    </source>
</evidence>